<dbReference type="EMBL" id="JAMZIH010007236">
    <property type="protein sequence ID" value="KAJ1673216.1"/>
    <property type="molecule type" value="Genomic_DNA"/>
</dbReference>
<proteinExistence type="predicted"/>
<accession>A0ACC1HC62</accession>
<keyword evidence="2" id="KW-1185">Reference proteome</keyword>
<feature type="non-terminal residue" evidence="1">
    <location>
        <position position="75"/>
    </location>
</feature>
<reference evidence="1" key="1">
    <citation type="submission" date="2022-06" db="EMBL/GenBank/DDBJ databases">
        <title>Phylogenomic reconstructions and comparative analyses of Kickxellomycotina fungi.</title>
        <authorList>
            <person name="Reynolds N.K."/>
            <person name="Stajich J.E."/>
            <person name="Barry K."/>
            <person name="Grigoriev I.V."/>
            <person name="Crous P."/>
            <person name="Smith M.E."/>
        </authorList>
    </citation>
    <scope>NUCLEOTIDE SEQUENCE</scope>
    <source>
        <strain evidence="1">RSA 2271</strain>
    </source>
</reference>
<name>A0ACC1HC62_9FUNG</name>
<comment type="caution">
    <text evidence="1">The sequence shown here is derived from an EMBL/GenBank/DDBJ whole genome shotgun (WGS) entry which is preliminary data.</text>
</comment>
<dbReference type="Proteomes" id="UP001145114">
    <property type="component" value="Unassembled WGS sequence"/>
</dbReference>
<sequence length="75" mass="8236">MTQVQYGASPVKGLEQGAISLATLVLGEGADLSKIDDKIVKKAYPATFEVMAKTTVDIFRMLDKEFGIQFDEHTK</sequence>
<evidence type="ECO:0000313" key="2">
    <source>
        <dbReference type="Proteomes" id="UP001145114"/>
    </source>
</evidence>
<evidence type="ECO:0000313" key="1">
    <source>
        <dbReference type="EMBL" id="KAJ1673216.1"/>
    </source>
</evidence>
<gene>
    <name evidence="1" type="ORF">EV182_005673</name>
</gene>
<organism evidence="1 2">
    <name type="scientific">Spiromyces aspiralis</name>
    <dbReference type="NCBI Taxonomy" id="68401"/>
    <lineage>
        <taxon>Eukaryota</taxon>
        <taxon>Fungi</taxon>
        <taxon>Fungi incertae sedis</taxon>
        <taxon>Zoopagomycota</taxon>
        <taxon>Kickxellomycotina</taxon>
        <taxon>Kickxellomycetes</taxon>
        <taxon>Kickxellales</taxon>
        <taxon>Kickxellaceae</taxon>
        <taxon>Spiromyces</taxon>
    </lineage>
</organism>
<protein>
    <submittedName>
        <fullName evidence="1">Uncharacterized protein</fullName>
    </submittedName>
</protein>